<dbReference type="Gene3D" id="3.30.420.40">
    <property type="match status" value="1"/>
</dbReference>
<dbReference type="GO" id="GO:0005524">
    <property type="term" value="F:ATP binding"/>
    <property type="evidence" value="ECO:0007669"/>
    <property type="project" value="UniProtKB-KW"/>
</dbReference>
<keyword evidence="7" id="KW-0067">ATP-binding</keyword>
<dbReference type="PROSITE" id="PS51748">
    <property type="entry name" value="HEXOKINASE_2"/>
    <property type="match status" value="1"/>
</dbReference>
<dbReference type="SUPFAM" id="SSF53067">
    <property type="entry name" value="Actin-like ATPase domain"/>
    <property type="match status" value="2"/>
</dbReference>
<evidence type="ECO:0000259" key="11">
    <source>
        <dbReference type="Pfam" id="PF03727"/>
    </source>
</evidence>
<reference evidence="12 13" key="1">
    <citation type="submission" date="2010-08" db="EMBL/GenBank/DDBJ databases">
        <authorList>
            <person name="Weinstock G."/>
            <person name="Sodergren E."/>
            <person name="Clifton S."/>
            <person name="Fulton L."/>
            <person name="Fulton B."/>
            <person name="Courtney L."/>
            <person name="Fronick C."/>
            <person name="Harrison M."/>
            <person name="Strong C."/>
            <person name="Farmer C."/>
            <person name="Delahaunty K."/>
            <person name="Markovic C."/>
            <person name="Hall O."/>
            <person name="Minx P."/>
            <person name="Tomlinson C."/>
            <person name="Mitreva M."/>
            <person name="Hou S."/>
            <person name="Chen J."/>
            <person name="Wollam A."/>
            <person name="Pepin K.H."/>
            <person name="Johnson M."/>
            <person name="Bhonagiri V."/>
            <person name="Zhang X."/>
            <person name="Suruliraj S."/>
            <person name="Warren W."/>
            <person name="Chinwalla A."/>
            <person name="Mardis E.R."/>
            <person name="Wilson R.K."/>
        </authorList>
    </citation>
    <scope>NUCLEOTIDE SEQUENCE [LARGE SCALE GENOMIC DNA]</scope>
    <source>
        <strain evidence="12 13">F0399</strain>
    </source>
</reference>
<dbReference type="PRINTS" id="PR00475">
    <property type="entry name" value="HEXOKINASE"/>
</dbReference>
<evidence type="ECO:0000256" key="6">
    <source>
        <dbReference type="ARBA" id="ARBA00022777"/>
    </source>
</evidence>
<dbReference type="GO" id="GO:0001678">
    <property type="term" value="P:intracellular glucose homeostasis"/>
    <property type="evidence" value="ECO:0007669"/>
    <property type="project" value="InterPro"/>
</dbReference>
<evidence type="ECO:0000256" key="3">
    <source>
        <dbReference type="ARBA" id="ARBA00009225"/>
    </source>
</evidence>
<dbReference type="GO" id="GO:0006006">
    <property type="term" value="P:glucose metabolic process"/>
    <property type="evidence" value="ECO:0007669"/>
    <property type="project" value="TreeGrafter"/>
</dbReference>
<evidence type="ECO:0000313" key="12">
    <source>
        <dbReference type="EMBL" id="EFW28739.1"/>
    </source>
</evidence>
<dbReference type="HOGENOM" id="CLU_014393_5_3_9"/>
<evidence type="ECO:0000256" key="9">
    <source>
        <dbReference type="ARBA" id="ARBA00047905"/>
    </source>
</evidence>
<dbReference type="Proteomes" id="UP000004633">
    <property type="component" value="Unassembled WGS sequence"/>
</dbReference>
<evidence type="ECO:0000256" key="2">
    <source>
        <dbReference type="ARBA" id="ARBA00005007"/>
    </source>
</evidence>
<dbReference type="GO" id="GO:0005536">
    <property type="term" value="F:D-glucose binding"/>
    <property type="evidence" value="ECO:0007669"/>
    <property type="project" value="InterPro"/>
</dbReference>
<evidence type="ECO:0000313" key="13">
    <source>
        <dbReference type="Proteomes" id="UP000004633"/>
    </source>
</evidence>
<proteinExistence type="inferred from homology"/>
<comment type="catalytic activity">
    <reaction evidence="9">
        <text>D-fructose + ATP = D-fructose 6-phosphate + ADP + H(+)</text>
        <dbReference type="Rhea" id="RHEA:16125"/>
        <dbReference type="ChEBI" id="CHEBI:15378"/>
        <dbReference type="ChEBI" id="CHEBI:30616"/>
        <dbReference type="ChEBI" id="CHEBI:37721"/>
        <dbReference type="ChEBI" id="CHEBI:61527"/>
        <dbReference type="ChEBI" id="CHEBI:456216"/>
        <dbReference type="EC" id="2.7.1.1"/>
    </reaction>
    <physiologicalReaction direction="left-to-right" evidence="9">
        <dbReference type="Rhea" id="RHEA:16126"/>
    </physiologicalReaction>
</comment>
<dbReference type="InterPro" id="IPR043129">
    <property type="entry name" value="ATPase_NBD"/>
</dbReference>
<evidence type="ECO:0000256" key="8">
    <source>
        <dbReference type="ARBA" id="ARBA00023152"/>
    </source>
</evidence>
<keyword evidence="13" id="KW-1185">Reference proteome</keyword>
<dbReference type="UniPathway" id="UPA00109">
    <property type="reaction ID" value="UER00180"/>
</dbReference>
<organism evidence="12 13">
    <name type="scientific">Selenomonas artemidis F0399</name>
    <dbReference type="NCBI Taxonomy" id="749551"/>
    <lineage>
        <taxon>Bacteria</taxon>
        <taxon>Bacillati</taxon>
        <taxon>Bacillota</taxon>
        <taxon>Negativicutes</taxon>
        <taxon>Selenomonadales</taxon>
        <taxon>Selenomonadaceae</taxon>
        <taxon>Selenomonas</taxon>
    </lineage>
</organism>
<feature type="domain" description="Hexokinase N-terminal" evidence="10">
    <location>
        <begin position="9"/>
        <end position="205"/>
    </location>
</feature>
<gene>
    <name evidence="12" type="ORF">HMPREF9555_02067</name>
</gene>
<keyword evidence="8" id="KW-0324">Glycolysis</keyword>
<evidence type="ECO:0000256" key="1">
    <source>
        <dbReference type="ARBA" id="ARBA00004921"/>
    </source>
</evidence>
<dbReference type="Gene3D" id="3.40.367.20">
    <property type="match status" value="1"/>
</dbReference>
<dbReference type="InterPro" id="IPR001312">
    <property type="entry name" value="Hexokinase"/>
</dbReference>
<keyword evidence="4" id="KW-0808">Transferase</keyword>
<keyword evidence="5" id="KW-0547">Nucleotide-binding</keyword>
<dbReference type="GO" id="GO:0008865">
    <property type="term" value="F:fructokinase activity"/>
    <property type="evidence" value="ECO:0007669"/>
    <property type="project" value="TreeGrafter"/>
</dbReference>
<evidence type="ECO:0000259" key="10">
    <source>
        <dbReference type="Pfam" id="PF00349"/>
    </source>
</evidence>
<comment type="pathway">
    <text evidence="1">Carbohydrate degradation.</text>
</comment>
<name>E7N4X2_9FIRM</name>
<dbReference type="Pfam" id="PF00349">
    <property type="entry name" value="Hexokinase_1"/>
    <property type="match status" value="1"/>
</dbReference>
<dbReference type="GO" id="GO:0005829">
    <property type="term" value="C:cytosol"/>
    <property type="evidence" value="ECO:0007669"/>
    <property type="project" value="TreeGrafter"/>
</dbReference>
<dbReference type="InterPro" id="IPR022672">
    <property type="entry name" value="Hexokinase_N"/>
</dbReference>
<dbReference type="RefSeq" id="WP_009350714.1">
    <property type="nucleotide sequence ID" value="NZ_GL638157.1"/>
</dbReference>
<comment type="caution">
    <text evidence="12">The sequence shown here is derived from an EMBL/GenBank/DDBJ whole genome shotgun (WGS) entry which is preliminary data.</text>
</comment>
<comment type="pathway">
    <text evidence="2">Carbohydrate metabolism.</text>
</comment>
<dbReference type="STRING" id="749551.HMPREF9555_02067"/>
<dbReference type="EMBL" id="AECV01000060">
    <property type="protein sequence ID" value="EFW28739.1"/>
    <property type="molecule type" value="Genomic_DNA"/>
</dbReference>
<protein>
    <submittedName>
        <fullName evidence="12">Hexokinase</fullName>
    </submittedName>
</protein>
<dbReference type="AlphaFoldDB" id="E7N4X2"/>
<accession>E7N4X2</accession>
<evidence type="ECO:0000256" key="5">
    <source>
        <dbReference type="ARBA" id="ARBA00022741"/>
    </source>
</evidence>
<dbReference type="PANTHER" id="PTHR19443:SF16">
    <property type="entry name" value="HEXOKINASE TYPE 1-RELATED"/>
    <property type="match status" value="1"/>
</dbReference>
<evidence type="ECO:0000256" key="4">
    <source>
        <dbReference type="ARBA" id="ARBA00022679"/>
    </source>
</evidence>
<evidence type="ECO:0000256" key="7">
    <source>
        <dbReference type="ARBA" id="ARBA00022840"/>
    </source>
</evidence>
<keyword evidence="6 12" id="KW-0418">Kinase</keyword>
<sequence length="433" mass="46649">MAFDRRNFADIIAQFTVDAEHLREVAADFRHDMRLGLAGSPDSSLRMLPSYLGLPTGEERGDYLALDFGGTNVRVLLYRLEGSGRYEVLSHVAKPLKVSGDYDYVGGEATAEQLFDFLAGLVDEAVGGDQKTPYLLGHTFSFPSAQTNINDARLIIWTKEFAVQGVEGAVVNDLLKEALVRRGLANVTPNAVINDTVAVLLSAAYINGDTQIGAIYATGHNTCYLEPYAGGAQQPMILNMESGGFQKLTPNRFDIALDAASEKPGEQRLEKMVGGRYMGTLFDMALAELLGEQGRLYGFTSVDISRILEDQSECADCASGVVEMMTGRRLSEEDAPRVRELAHAIVVRSVRLMTATFAGTMWQVAGAGKIRRQHIAVDGSVYEKMPHVTENIMRAFSELLGEDAALVDTLLAGGGSGLGAALAAAMTAHEAQG</sequence>
<dbReference type="GO" id="GO:0004340">
    <property type="term" value="F:glucokinase activity"/>
    <property type="evidence" value="ECO:0007669"/>
    <property type="project" value="TreeGrafter"/>
</dbReference>
<dbReference type="PANTHER" id="PTHR19443">
    <property type="entry name" value="HEXOKINASE"/>
    <property type="match status" value="1"/>
</dbReference>
<comment type="similarity">
    <text evidence="3">Belongs to the hexokinase family.</text>
</comment>
<dbReference type="GO" id="GO:0006096">
    <property type="term" value="P:glycolytic process"/>
    <property type="evidence" value="ECO:0007669"/>
    <property type="project" value="UniProtKB-UniPathway"/>
</dbReference>
<dbReference type="Pfam" id="PF03727">
    <property type="entry name" value="Hexokinase_2"/>
    <property type="match status" value="1"/>
</dbReference>
<feature type="domain" description="Hexokinase C-terminal" evidence="11">
    <location>
        <begin position="211"/>
        <end position="426"/>
    </location>
</feature>
<dbReference type="InterPro" id="IPR022673">
    <property type="entry name" value="Hexokinase_C"/>
</dbReference>